<sequence length="404" mass="45237">MRMVGTTARGLRAPIIHEGQNLVKIVVNCVVESAKSEGYEIKDRDIIAVTESILARAQGNYASIDDIAEDIKQKFESDTIGVVFPIMSRNRFQQNLKAIARSMKKVVIQIEYPADEVGNQLVPIDEIEDSGINPWSDVYTEAEFREIFPVIKHLYTGYDYIKLYRDTVEAEGAECEIILSNRAETILDYTQHVLVSNIHDRKRTFNRIKKAGAKQVLSLQDILNNPITEDGGYNDEFGLLGANYASDERVKLFPRHSQEFVIELQKALQEVTGKHIEAMVYGDGAYKDPFGGIWEMADPVVSPGYTEGLGGTPNEVKIKMIADKDFEDLSGEELTNEITGLLKTRNEKRDSSEEDDSNEDHSLGTTPRRIPDLLGSFADLTSGSGDKGTPFVYIQGYFDNYADQ</sequence>
<evidence type="ECO:0000259" key="2">
    <source>
        <dbReference type="Pfam" id="PF01996"/>
    </source>
</evidence>
<dbReference type="EMBL" id="JAUNQW010000006">
    <property type="protein sequence ID" value="MDO5457178.1"/>
    <property type="molecule type" value="Genomic_DNA"/>
</dbReference>
<evidence type="ECO:0000313" key="3">
    <source>
        <dbReference type="EMBL" id="MDO5457178.1"/>
    </source>
</evidence>
<dbReference type="Pfam" id="PF01996">
    <property type="entry name" value="F420_ligase"/>
    <property type="match status" value="1"/>
</dbReference>
<comment type="caution">
    <text evidence="3">The sequence shown here is derived from an EMBL/GenBank/DDBJ whole genome shotgun (WGS) entry which is preliminary data.</text>
</comment>
<reference evidence="3" key="1">
    <citation type="submission" date="2023-07" db="EMBL/GenBank/DDBJ databases">
        <title>Between Cages and Wild: Unraveling the Impact of Captivity on Animal Microbiomes and Antimicrobial Resistance.</title>
        <authorList>
            <person name="Schmartz G.P."/>
            <person name="Rehner J."/>
            <person name="Schuff M.J."/>
            <person name="Becker S.L."/>
            <person name="Kravczyk M."/>
            <person name="Gurevich A."/>
            <person name="Francke R."/>
            <person name="Mueller R."/>
            <person name="Keller V."/>
            <person name="Keller A."/>
        </authorList>
    </citation>
    <scope>NUCLEOTIDE SEQUENCE</scope>
    <source>
        <strain evidence="3">S39M_St_73</strain>
    </source>
</reference>
<dbReference type="Gene3D" id="3.30.1330.100">
    <property type="entry name" value="CofE-like"/>
    <property type="match status" value="1"/>
</dbReference>
<evidence type="ECO:0000256" key="1">
    <source>
        <dbReference type="SAM" id="MobiDB-lite"/>
    </source>
</evidence>
<organism evidence="3 4">
    <name type="scientific">Atopococcus tabaci</name>
    <dbReference type="NCBI Taxonomy" id="269774"/>
    <lineage>
        <taxon>Bacteria</taxon>
        <taxon>Bacillati</taxon>
        <taxon>Bacillota</taxon>
        <taxon>Bacilli</taxon>
        <taxon>Lactobacillales</taxon>
        <taxon>Carnobacteriaceae</taxon>
        <taxon>Atopococcus</taxon>
    </lineage>
</organism>
<keyword evidence="3" id="KW-0436">Ligase</keyword>
<dbReference type="GO" id="GO:0016874">
    <property type="term" value="F:ligase activity"/>
    <property type="evidence" value="ECO:0007669"/>
    <property type="project" value="UniProtKB-KW"/>
</dbReference>
<dbReference type="AlphaFoldDB" id="A0AA43UBZ5"/>
<dbReference type="SUPFAM" id="SSF144010">
    <property type="entry name" value="CofE-like"/>
    <property type="match status" value="1"/>
</dbReference>
<accession>A0AA43UBZ5</accession>
<evidence type="ECO:0000313" key="4">
    <source>
        <dbReference type="Proteomes" id="UP001171751"/>
    </source>
</evidence>
<protein>
    <submittedName>
        <fullName evidence="3">Coenzyme F420-0:L-glutamate ligase</fullName>
    </submittedName>
</protein>
<proteinExistence type="predicted"/>
<feature type="region of interest" description="Disordered" evidence="1">
    <location>
        <begin position="337"/>
        <end position="370"/>
    </location>
</feature>
<feature type="domain" description="Coenzyme F420:L-glutamate ligase-like" evidence="2">
    <location>
        <begin position="10"/>
        <end position="396"/>
    </location>
</feature>
<dbReference type="InterPro" id="IPR002847">
    <property type="entry name" value="F420-0_gamma-glut_ligase-dom"/>
</dbReference>
<keyword evidence="4" id="KW-1185">Reference proteome</keyword>
<gene>
    <name evidence="3" type="ORF">Q4F26_02425</name>
</gene>
<name>A0AA43UBZ5_9LACT</name>
<dbReference type="Proteomes" id="UP001171751">
    <property type="component" value="Unassembled WGS sequence"/>
</dbReference>